<evidence type="ECO:0000313" key="3">
    <source>
        <dbReference type="Proteomes" id="UP000646478"/>
    </source>
</evidence>
<gene>
    <name evidence="2" type="ORF">GCM10011491_28670</name>
</gene>
<evidence type="ECO:0000256" key="1">
    <source>
        <dbReference type="ARBA" id="ARBA00008903"/>
    </source>
</evidence>
<dbReference type="InterPro" id="IPR003462">
    <property type="entry name" value="ODC_Mu_crystall"/>
</dbReference>
<dbReference type="Proteomes" id="UP000646478">
    <property type="component" value="Unassembled WGS sequence"/>
</dbReference>
<sequence length="363" mass="39694">MNEHARSPEFPVFKCYSAEDIAAQGKLLDGKTIHDIVTRPWRDIYAGRAYGIKSVLAIHPEEIADHPWLTDTTLPGERLGWKLNCLSSVNSRYGGVKIVGANALNRRLGLPRSRSTIVLSDKFTLTPLCVLDGTEISAARTASYATVVAERFLAGQRGLPVFLFGAGPIAEKIVLALDRCCPQMVRRLFVRSRTGESAARLAAALAGKVSYEMIAVLDNHALRECEFVITASNASSPVFEADEIGDALVLHLGGDETPDAYIQRAIRCGTVLCDDVEMVSHRASQSLASYFERRGATLEQLAPPLGIRSLRDVMENPDFKPERPIHITCVGLPMLDLYVAAYVYEKLTGANRRLSSVPQQLAG</sequence>
<dbReference type="AlphaFoldDB" id="A0A916SIZ8"/>
<dbReference type="Gene3D" id="3.40.50.720">
    <property type="entry name" value="NAD(P)-binding Rossmann-like Domain"/>
    <property type="match status" value="1"/>
</dbReference>
<reference evidence="2" key="1">
    <citation type="journal article" date="2014" name="Int. J. Syst. Evol. Microbiol.">
        <title>Complete genome sequence of Corynebacterium casei LMG S-19264T (=DSM 44701T), isolated from a smear-ripened cheese.</title>
        <authorList>
            <consortium name="US DOE Joint Genome Institute (JGI-PGF)"/>
            <person name="Walter F."/>
            <person name="Albersmeier A."/>
            <person name="Kalinowski J."/>
            <person name="Ruckert C."/>
        </authorList>
    </citation>
    <scope>NUCLEOTIDE SEQUENCE</scope>
    <source>
        <strain evidence="2">CGMCC 1.15082</strain>
    </source>
</reference>
<name>A0A916SIZ8_9HYPH</name>
<dbReference type="Gene3D" id="3.30.1780.10">
    <property type="entry name" value="ornithine cyclodeaminase, domain 1"/>
    <property type="match status" value="1"/>
</dbReference>
<dbReference type="Pfam" id="PF02423">
    <property type="entry name" value="OCD_Mu_crystall"/>
    <property type="match status" value="1"/>
</dbReference>
<dbReference type="EMBL" id="BMHH01000011">
    <property type="protein sequence ID" value="GGA98675.1"/>
    <property type="molecule type" value="Genomic_DNA"/>
</dbReference>
<accession>A0A916SIZ8</accession>
<comment type="similarity">
    <text evidence="1">Belongs to the ornithine cyclodeaminase/mu-crystallin family.</text>
</comment>
<evidence type="ECO:0000313" key="2">
    <source>
        <dbReference type="EMBL" id="GGA98675.1"/>
    </source>
</evidence>
<reference evidence="2" key="2">
    <citation type="submission" date="2020-09" db="EMBL/GenBank/DDBJ databases">
        <authorList>
            <person name="Sun Q."/>
            <person name="Zhou Y."/>
        </authorList>
    </citation>
    <scope>NUCLEOTIDE SEQUENCE</scope>
    <source>
        <strain evidence="2">CGMCC 1.15082</strain>
    </source>
</reference>
<dbReference type="PANTHER" id="PTHR13812">
    <property type="entry name" value="KETIMINE REDUCTASE MU-CRYSTALLIN"/>
    <property type="match status" value="1"/>
</dbReference>
<dbReference type="InterPro" id="IPR036291">
    <property type="entry name" value="NAD(P)-bd_dom_sf"/>
</dbReference>
<organism evidence="2 3">
    <name type="scientific">Brucella endophytica</name>
    <dbReference type="NCBI Taxonomy" id="1963359"/>
    <lineage>
        <taxon>Bacteria</taxon>
        <taxon>Pseudomonadati</taxon>
        <taxon>Pseudomonadota</taxon>
        <taxon>Alphaproteobacteria</taxon>
        <taxon>Hyphomicrobiales</taxon>
        <taxon>Brucellaceae</taxon>
        <taxon>Brucella/Ochrobactrum group</taxon>
        <taxon>Brucella</taxon>
    </lineage>
</organism>
<dbReference type="RefSeq" id="WP_188824879.1">
    <property type="nucleotide sequence ID" value="NZ_BMHH01000011.1"/>
</dbReference>
<proteinExistence type="inferred from homology"/>
<evidence type="ECO:0008006" key="4">
    <source>
        <dbReference type="Google" id="ProtNLM"/>
    </source>
</evidence>
<dbReference type="PANTHER" id="PTHR13812:SF19">
    <property type="entry name" value="KETIMINE REDUCTASE MU-CRYSTALLIN"/>
    <property type="match status" value="1"/>
</dbReference>
<protein>
    <recommendedName>
        <fullName evidence="4">Ornithine cyclodeaminase</fullName>
    </recommendedName>
</protein>
<keyword evidence="3" id="KW-1185">Reference proteome</keyword>
<comment type="caution">
    <text evidence="2">The sequence shown here is derived from an EMBL/GenBank/DDBJ whole genome shotgun (WGS) entry which is preliminary data.</text>
</comment>
<dbReference type="GO" id="GO:0005737">
    <property type="term" value="C:cytoplasm"/>
    <property type="evidence" value="ECO:0007669"/>
    <property type="project" value="TreeGrafter"/>
</dbReference>
<dbReference type="InterPro" id="IPR023401">
    <property type="entry name" value="ODC_N"/>
</dbReference>
<dbReference type="SUPFAM" id="SSF51735">
    <property type="entry name" value="NAD(P)-binding Rossmann-fold domains"/>
    <property type="match status" value="1"/>
</dbReference>